<gene>
    <name evidence="3" type="ORF">CYNAS_LOCUS4033</name>
</gene>
<sequence length="381" mass="42941">MRTVQDQKQMWLLLLLTFISPLYALPANCKLPVDLGKKCKGPPQTRYHFDPETRNCLPFGYTGCGGNGNNFQDAQKCYTTCMTADQLKISCAANAKPKGTCDKRGLCPSGTVCLFDGKSGICCDQQNEEKLQADLNPSCGNKKLLQQVINGQAFPVLGKKCSYNFCPKGSRELGSASWRLPRYSYRAFHNKARTQNLRKTKIMWHLLVLAMLFPLHVESENSMIDCIKSLRMGKQNCKTTPKIRYYFDANHYKCFPFKYTGCGGNDNNFIDWKECSDLCLPPAYFRCPGNGTKTGMCNEQYKWSKCPKGSTCVMANEYGFCCEDKDRKIAADENPDCGKKKVVKSNYRGYMGTLQGLSCSHNFCPKGSECRKGNYFSYCCQ</sequence>
<keyword evidence="4" id="KW-1185">Reference proteome</keyword>
<accession>A0AA36DS99</accession>
<proteinExistence type="predicted"/>
<feature type="signal peptide" evidence="1">
    <location>
        <begin position="1"/>
        <end position="24"/>
    </location>
</feature>
<dbReference type="PROSITE" id="PS00280">
    <property type="entry name" value="BPTI_KUNITZ_1"/>
    <property type="match status" value="2"/>
</dbReference>
<dbReference type="InterPro" id="IPR006150">
    <property type="entry name" value="Cys_repeat_1"/>
</dbReference>
<organism evidence="3 4">
    <name type="scientific">Cylicocyclus nassatus</name>
    <name type="common">Nematode worm</name>
    <dbReference type="NCBI Taxonomy" id="53992"/>
    <lineage>
        <taxon>Eukaryota</taxon>
        <taxon>Metazoa</taxon>
        <taxon>Ecdysozoa</taxon>
        <taxon>Nematoda</taxon>
        <taxon>Chromadorea</taxon>
        <taxon>Rhabditida</taxon>
        <taxon>Rhabditina</taxon>
        <taxon>Rhabditomorpha</taxon>
        <taxon>Strongyloidea</taxon>
        <taxon>Strongylidae</taxon>
        <taxon>Cylicocyclus</taxon>
    </lineage>
</organism>
<dbReference type="Gene3D" id="4.10.410.10">
    <property type="entry name" value="Pancreatic trypsin inhibitor Kunitz domain"/>
    <property type="match status" value="2"/>
</dbReference>
<protein>
    <recommendedName>
        <fullName evidence="2">BPTI/Kunitz inhibitor domain-containing protein</fullName>
    </recommendedName>
</protein>
<dbReference type="Pfam" id="PF00014">
    <property type="entry name" value="Kunitz_BPTI"/>
    <property type="match status" value="2"/>
</dbReference>
<dbReference type="InterPro" id="IPR052861">
    <property type="entry name" value="BPTI/Kunitz_domain"/>
</dbReference>
<dbReference type="CDD" id="cd00109">
    <property type="entry name" value="Kunitz-type"/>
    <property type="match status" value="1"/>
</dbReference>
<comment type="caution">
    <text evidence="3">The sequence shown here is derived from an EMBL/GenBank/DDBJ whole genome shotgun (WGS) entry which is preliminary data.</text>
</comment>
<dbReference type="InterPro" id="IPR036880">
    <property type="entry name" value="Kunitz_BPTI_sf"/>
</dbReference>
<dbReference type="InterPro" id="IPR020901">
    <property type="entry name" value="Prtase_inh_Kunz-CS"/>
</dbReference>
<dbReference type="Proteomes" id="UP001176961">
    <property type="component" value="Unassembled WGS sequence"/>
</dbReference>
<feature type="domain" description="BPTI/Kunitz inhibitor" evidence="2">
    <location>
        <begin position="226"/>
        <end position="279"/>
    </location>
</feature>
<dbReference type="SUPFAM" id="SSF57362">
    <property type="entry name" value="BPTI-like"/>
    <property type="match status" value="2"/>
</dbReference>
<feature type="domain" description="BPTI/Kunitz inhibitor" evidence="2">
    <location>
        <begin position="29"/>
        <end position="81"/>
    </location>
</feature>
<feature type="chain" id="PRO_5041417871" description="BPTI/Kunitz inhibitor domain-containing protein" evidence="1">
    <location>
        <begin position="25"/>
        <end position="381"/>
    </location>
</feature>
<evidence type="ECO:0000259" key="2">
    <source>
        <dbReference type="PROSITE" id="PS50279"/>
    </source>
</evidence>
<evidence type="ECO:0000313" key="4">
    <source>
        <dbReference type="Proteomes" id="UP001176961"/>
    </source>
</evidence>
<dbReference type="SMART" id="SM00289">
    <property type="entry name" value="WR1"/>
    <property type="match status" value="3"/>
</dbReference>
<dbReference type="PANTHER" id="PTHR47248">
    <property type="entry name" value="PROTEIN CBG06772"/>
    <property type="match status" value="1"/>
</dbReference>
<evidence type="ECO:0000256" key="1">
    <source>
        <dbReference type="SAM" id="SignalP"/>
    </source>
</evidence>
<dbReference type="GO" id="GO:0004867">
    <property type="term" value="F:serine-type endopeptidase inhibitor activity"/>
    <property type="evidence" value="ECO:0007669"/>
    <property type="project" value="InterPro"/>
</dbReference>
<dbReference type="SMART" id="SM00131">
    <property type="entry name" value="KU"/>
    <property type="match status" value="2"/>
</dbReference>
<name>A0AA36DS99_CYLNA</name>
<dbReference type="PANTHER" id="PTHR47248:SF8">
    <property type="entry name" value="BPTI_KUNITZ INHIBITOR DOMAIN-CONTAINING PROTEIN-RELATED"/>
    <property type="match status" value="1"/>
</dbReference>
<dbReference type="PROSITE" id="PS50279">
    <property type="entry name" value="BPTI_KUNITZ_2"/>
    <property type="match status" value="2"/>
</dbReference>
<dbReference type="InterPro" id="IPR002223">
    <property type="entry name" value="Kunitz_BPTI"/>
</dbReference>
<keyword evidence="1" id="KW-0732">Signal</keyword>
<dbReference type="EMBL" id="CATQJL010000001">
    <property type="protein sequence ID" value="CAJ0592050.1"/>
    <property type="molecule type" value="Genomic_DNA"/>
</dbReference>
<evidence type="ECO:0000313" key="3">
    <source>
        <dbReference type="EMBL" id="CAJ0592050.1"/>
    </source>
</evidence>
<reference evidence="3" key="1">
    <citation type="submission" date="2023-07" db="EMBL/GenBank/DDBJ databases">
        <authorList>
            <consortium name="CYATHOMIX"/>
        </authorList>
    </citation>
    <scope>NUCLEOTIDE SEQUENCE</scope>
    <source>
        <strain evidence="3">N/A</strain>
    </source>
</reference>
<dbReference type="AlphaFoldDB" id="A0AA36DS99"/>